<evidence type="ECO:0000313" key="2">
    <source>
        <dbReference type="Proteomes" id="UP001054945"/>
    </source>
</evidence>
<reference evidence="1 2" key="1">
    <citation type="submission" date="2021-06" db="EMBL/GenBank/DDBJ databases">
        <title>Caerostris extrusa draft genome.</title>
        <authorList>
            <person name="Kono N."/>
            <person name="Arakawa K."/>
        </authorList>
    </citation>
    <scope>NUCLEOTIDE SEQUENCE [LARGE SCALE GENOMIC DNA]</scope>
</reference>
<dbReference type="EMBL" id="BPLR01010552">
    <property type="protein sequence ID" value="GIY40069.1"/>
    <property type="molecule type" value="Genomic_DNA"/>
</dbReference>
<protein>
    <submittedName>
        <fullName evidence="1">Uncharacterized protein</fullName>
    </submittedName>
</protein>
<dbReference type="Proteomes" id="UP001054945">
    <property type="component" value="Unassembled WGS sequence"/>
</dbReference>
<proteinExistence type="predicted"/>
<dbReference type="AlphaFoldDB" id="A0AAV4T1T4"/>
<keyword evidence="2" id="KW-1185">Reference proteome</keyword>
<comment type="caution">
    <text evidence="1">The sequence shown here is derived from an EMBL/GenBank/DDBJ whole genome shotgun (WGS) entry which is preliminary data.</text>
</comment>
<evidence type="ECO:0000313" key="1">
    <source>
        <dbReference type="EMBL" id="GIY40069.1"/>
    </source>
</evidence>
<name>A0AAV4T1T4_CAEEX</name>
<accession>A0AAV4T1T4</accession>
<sequence>MSTKVQLSFKTVLPSMTRKISAVFIHIQQSSDSNTNGELTLMKLSLSNHASESALCNHPALQRGLSTGMTTHREEDIVTLHLTHLLSQKKCHFYSKNKNLKNNKCKSGKNKSCFLTDWCQNVLEDSNKFFRRHSNSSTLRK</sequence>
<gene>
    <name evidence="1" type="ORF">CEXT_30321</name>
</gene>
<organism evidence="1 2">
    <name type="scientific">Caerostris extrusa</name>
    <name type="common">Bark spider</name>
    <name type="synonym">Caerostris bankana</name>
    <dbReference type="NCBI Taxonomy" id="172846"/>
    <lineage>
        <taxon>Eukaryota</taxon>
        <taxon>Metazoa</taxon>
        <taxon>Ecdysozoa</taxon>
        <taxon>Arthropoda</taxon>
        <taxon>Chelicerata</taxon>
        <taxon>Arachnida</taxon>
        <taxon>Araneae</taxon>
        <taxon>Araneomorphae</taxon>
        <taxon>Entelegynae</taxon>
        <taxon>Araneoidea</taxon>
        <taxon>Araneidae</taxon>
        <taxon>Caerostris</taxon>
    </lineage>
</organism>